<accession>A0ABV2JCR0</accession>
<sequence>MVDSRIYIADKVVERIITAGLVAPIIEELLFRGFYVEVLTENYSKRVAI</sequence>
<dbReference type="Pfam" id="PF02517">
    <property type="entry name" value="Rce1-like"/>
    <property type="match status" value="1"/>
</dbReference>
<protein>
    <submittedName>
        <fullName evidence="3">Membrane protease YdiL (CAAX protease family)</fullName>
    </submittedName>
</protein>
<dbReference type="GO" id="GO:0008233">
    <property type="term" value="F:peptidase activity"/>
    <property type="evidence" value="ECO:0007669"/>
    <property type="project" value="UniProtKB-KW"/>
</dbReference>
<evidence type="ECO:0000313" key="4">
    <source>
        <dbReference type="Proteomes" id="UP001549037"/>
    </source>
</evidence>
<name>A0ABV2JCR0_9STRE</name>
<evidence type="ECO:0000256" key="1">
    <source>
        <dbReference type="ARBA" id="ARBA00009067"/>
    </source>
</evidence>
<comment type="similarity">
    <text evidence="1">Belongs to the UPF0177 family.</text>
</comment>
<dbReference type="GO" id="GO:0006508">
    <property type="term" value="P:proteolysis"/>
    <property type="evidence" value="ECO:0007669"/>
    <property type="project" value="UniProtKB-KW"/>
</dbReference>
<proteinExistence type="inferred from homology"/>
<dbReference type="Proteomes" id="UP001549037">
    <property type="component" value="Unassembled WGS sequence"/>
</dbReference>
<keyword evidence="3" id="KW-0378">Hydrolase</keyword>
<reference evidence="3 4" key="1">
    <citation type="submission" date="2024-06" db="EMBL/GenBank/DDBJ databases">
        <title>Genomic Encyclopedia of Type Strains, Phase IV (KMG-IV): sequencing the most valuable type-strain genomes for metagenomic binning, comparative biology and taxonomic classification.</title>
        <authorList>
            <person name="Goeker M."/>
        </authorList>
    </citation>
    <scope>NUCLEOTIDE SEQUENCE [LARGE SCALE GENOMIC DNA]</scope>
    <source>
        <strain evidence="3 4">DSM 28302</strain>
    </source>
</reference>
<gene>
    <name evidence="3" type="ORF">ABID28_000174</name>
</gene>
<organism evidence="3 4">
    <name type="scientific">Streptococcus porcorum</name>
    <dbReference type="NCBI Taxonomy" id="701526"/>
    <lineage>
        <taxon>Bacteria</taxon>
        <taxon>Bacillati</taxon>
        <taxon>Bacillota</taxon>
        <taxon>Bacilli</taxon>
        <taxon>Lactobacillales</taxon>
        <taxon>Streptococcaceae</taxon>
        <taxon>Streptococcus</taxon>
    </lineage>
</organism>
<keyword evidence="4" id="KW-1185">Reference proteome</keyword>
<evidence type="ECO:0000313" key="3">
    <source>
        <dbReference type="EMBL" id="MET3633544.1"/>
    </source>
</evidence>
<feature type="domain" description="CAAX prenyl protease 2/Lysostaphin resistance protein A-like" evidence="2">
    <location>
        <begin position="16"/>
        <end position="48"/>
    </location>
</feature>
<dbReference type="EMBL" id="JBEPLN010000002">
    <property type="protein sequence ID" value="MET3633544.1"/>
    <property type="molecule type" value="Genomic_DNA"/>
</dbReference>
<evidence type="ECO:0000259" key="2">
    <source>
        <dbReference type="Pfam" id="PF02517"/>
    </source>
</evidence>
<keyword evidence="3" id="KW-0645">Protease</keyword>
<dbReference type="InterPro" id="IPR003675">
    <property type="entry name" value="Rce1/LyrA-like_dom"/>
</dbReference>
<comment type="caution">
    <text evidence="3">The sequence shown here is derived from an EMBL/GenBank/DDBJ whole genome shotgun (WGS) entry which is preliminary data.</text>
</comment>